<dbReference type="PANTHER" id="PTHR43395">
    <property type="entry name" value="SENSOR HISTIDINE KINASE CHEA"/>
    <property type="match status" value="1"/>
</dbReference>
<keyword evidence="7" id="KW-0547">Nucleotide-binding</keyword>
<comment type="catalytic activity">
    <reaction evidence="1">
        <text>ATP + protein L-histidine = ADP + protein N-phospho-L-histidine.</text>
        <dbReference type="EC" id="2.7.13.3"/>
    </reaction>
</comment>
<dbReference type="InterPro" id="IPR037006">
    <property type="entry name" value="CheA-like_homodim_sf"/>
</dbReference>
<dbReference type="OrthoDB" id="9803176at2"/>
<dbReference type="CDD" id="cd16916">
    <property type="entry name" value="HATPase_CheA-like"/>
    <property type="match status" value="1"/>
</dbReference>
<dbReference type="InterPro" id="IPR002545">
    <property type="entry name" value="CheW-lke_dom"/>
</dbReference>
<keyword evidence="10" id="KW-0902">Two-component regulatory system</keyword>
<evidence type="ECO:0000259" key="13">
    <source>
        <dbReference type="PROSITE" id="PS50109"/>
    </source>
</evidence>
<dbReference type="InterPro" id="IPR036890">
    <property type="entry name" value="HATPase_C_sf"/>
</dbReference>
<dbReference type="SUPFAM" id="SSF50341">
    <property type="entry name" value="CheW-like"/>
    <property type="match status" value="1"/>
</dbReference>
<dbReference type="STRING" id="395494.Galf_1973"/>
<reference evidence="16 17" key="1">
    <citation type="submission" date="2010-08" db="EMBL/GenBank/DDBJ databases">
        <title>Complete sequence of Gallionella capsiferriformans ES-2.</title>
        <authorList>
            <consortium name="US DOE Joint Genome Institute"/>
            <person name="Lucas S."/>
            <person name="Copeland A."/>
            <person name="Lapidus A."/>
            <person name="Cheng J.-F."/>
            <person name="Bruce D."/>
            <person name="Goodwin L."/>
            <person name="Pitluck S."/>
            <person name="Chertkov O."/>
            <person name="Davenport K.W."/>
            <person name="Detter J.C."/>
            <person name="Han C."/>
            <person name="Tapia R."/>
            <person name="Land M."/>
            <person name="Hauser L."/>
            <person name="Chang Y.-J."/>
            <person name="Jeffries C."/>
            <person name="Kyrpides N."/>
            <person name="Ivanova N."/>
            <person name="Mikhailova N."/>
            <person name="Shelobolina E.S."/>
            <person name="Picardal F."/>
            <person name="Roden E."/>
            <person name="Emerson D."/>
            <person name="Woyke T."/>
        </authorList>
    </citation>
    <scope>NUCLEOTIDE SEQUENCE [LARGE SCALE GENOMIC DNA]</scope>
    <source>
        <strain evidence="16 17">ES-2</strain>
    </source>
</reference>
<dbReference type="HOGENOM" id="CLU_000650_3_2_4"/>
<dbReference type="FunFam" id="3.30.565.10:FF:000016">
    <property type="entry name" value="Chemotaxis protein CheA, putative"/>
    <property type="match status" value="1"/>
</dbReference>
<dbReference type="Gene3D" id="3.30.565.10">
    <property type="entry name" value="Histidine kinase-like ATPase, C-terminal domain"/>
    <property type="match status" value="1"/>
</dbReference>
<evidence type="ECO:0000256" key="1">
    <source>
        <dbReference type="ARBA" id="ARBA00000085"/>
    </source>
</evidence>
<dbReference type="GO" id="GO:0005524">
    <property type="term" value="F:ATP binding"/>
    <property type="evidence" value="ECO:0007669"/>
    <property type="project" value="UniProtKB-KW"/>
</dbReference>
<dbReference type="eggNOG" id="COG0643">
    <property type="taxonomic scope" value="Bacteria"/>
</dbReference>
<evidence type="ECO:0000256" key="5">
    <source>
        <dbReference type="ARBA" id="ARBA00022553"/>
    </source>
</evidence>
<dbReference type="InterPro" id="IPR008207">
    <property type="entry name" value="Sig_transdc_His_kin_Hpt_dom"/>
</dbReference>
<evidence type="ECO:0000313" key="16">
    <source>
        <dbReference type="EMBL" id="ADL55979.1"/>
    </source>
</evidence>
<evidence type="ECO:0000256" key="2">
    <source>
        <dbReference type="ARBA" id="ARBA00012438"/>
    </source>
</evidence>
<dbReference type="PRINTS" id="PR00344">
    <property type="entry name" value="BCTRLSENSOR"/>
</dbReference>
<dbReference type="Proteomes" id="UP000001235">
    <property type="component" value="Chromosome"/>
</dbReference>
<dbReference type="InterPro" id="IPR036641">
    <property type="entry name" value="HPT_dom_sf"/>
</dbReference>
<keyword evidence="9" id="KW-0067">ATP-binding</keyword>
<feature type="domain" description="HPt" evidence="15">
    <location>
        <begin position="1"/>
        <end position="101"/>
    </location>
</feature>
<evidence type="ECO:0000256" key="10">
    <source>
        <dbReference type="ARBA" id="ARBA00023012"/>
    </source>
</evidence>
<dbReference type="InterPro" id="IPR004358">
    <property type="entry name" value="Sig_transdc_His_kin-like_C"/>
</dbReference>
<dbReference type="InterPro" id="IPR005467">
    <property type="entry name" value="His_kinase_dom"/>
</dbReference>
<dbReference type="SMART" id="SM01231">
    <property type="entry name" value="H-kinase_dim"/>
    <property type="match status" value="1"/>
</dbReference>
<dbReference type="SMART" id="SM00387">
    <property type="entry name" value="HATPase_c"/>
    <property type="match status" value="1"/>
</dbReference>
<dbReference type="KEGG" id="gca:Galf_1973"/>
<evidence type="ECO:0000256" key="9">
    <source>
        <dbReference type="ARBA" id="ARBA00022840"/>
    </source>
</evidence>
<evidence type="ECO:0000256" key="3">
    <source>
        <dbReference type="ARBA" id="ARBA00021495"/>
    </source>
</evidence>
<dbReference type="EMBL" id="CP002159">
    <property type="protein sequence ID" value="ADL55979.1"/>
    <property type="molecule type" value="Genomic_DNA"/>
</dbReference>
<evidence type="ECO:0000259" key="14">
    <source>
        <dbReference type="PROSITE" id="PS50851"/>
    </source>
</evidence>
<dbReference type="Gene3D" id="2.30.30.40">
    <property type="entry name" value="SH3 Domains"/>
    <property type="match status" value="1"/>
</dbReference>
<evidence type="ECO:0000313" key="17">
    <source>
        <dbReference type="Proteomes" id="UP000001235"/>
    </source>
</evidence>
<dbReference type="Pfam" id="PF01584">
    <property type="entry name" value="CheW"/>
    <property type="match status" value="1"/>
</dbReference>
<evidence type="ECO:0000256" key="6">
    <source>
        <dbReference type="ARBA" id="ARBA00022679"/>
    </source>
</evidence>
<evidence type="ECO:0000259" key="15">
    <source>
        <dbReference type="PROSITE" id="PS50894"/>
    </source>
</evidence>
<dbReference type="SUPFAM" id="SSF47226">
    <property type="entry name" value="Histidine-containing phosphotransfer domain, HPT domain"/>
    <property type="match status" value="1"/>
</dbReference>
<dbReference type="PANTHER" id="PTHR43395:SF10">
    <property type="entry name" value="CHEMOTAXIS PROTEIN CHEA"/>
    <property type="match status" value="1"/>
</dbReference>
<dbReference type="GO" id="GO:0000155">
    <property type="term" value="F:phosphorelay sensor kinase activity"/>
    <property type="evidence" value="ECO:0007669"/>
    <property type="project" value="InterPro"/>
</dbReference>
<evidence type="ECO:0000256" key="4">
    <source>
        <dbReference type="ARBA" id="ARBA00022500"/>
    </source>
</evidence>
<comment type="function">
    <text evidence="11">Involved in the transmission of sensory signals from the chemoreceptors to the flagellar motors. CheA is autophosphorylated; it can transfer its phosphate group to either CheB or CheY.</text>
</comment>
<dbReference type="Pfam" id="PF02518">
    <property type="entry name" value="HATPase_c"/>
    <property type="match status" value="1"/>
</dbReference>
<gene>
    <name evidence="16" type="ordered locus">Galf_1973</name>
</gene>
<evidence type="ECO:0000256" key="7">
    <source>
        <dbReference type="ARBA" id="ARBA00022741"/>
    </source>
</evidence>
<dbReference type="InterPro" id="IPR003594">
    <property type="entry name" value="HATPase_dom"/>
</dbReference>
<name>D9SHI2_GALCS</name>
<dbReference type="CDD" id="cd00731">
    <property type="entry name" value="CheA_reg"/>
    <property type="match status" value="1"/>
</dbReference>
<dbReference type="SMART" id="SM00073">
    <property type="entry name" value="HPT"/>
    <property type="match status" value="1"/>
</dbReference>
<dbReference type="EC" id="2.7.13.3" evidence="2"/>
<dbReference type="Gene3D" id="1.10.287.560">
    <property type="entry name" value="Histidine kinase CheA-like, homodimeric domain"/>
    <property type="match status" value="1"/>
</dbReference>
<evidence type="ECO:0000256" key="8">
    <source>
        <dbReference type="ARBA" id="ARBA00022777"/>
    </source>
</evidence>
<keyword evidence="5 12" id="KW-0597">Phosphoprotein</keyword>
<dbReference type="SUPFAM" id="SSF47384">
    <property type="entry name" value="Homodimeric domain of signal transducing histidine kinase"/>
    <property type="match status" value="1"/>
</dbReference>
<dbReference type="PROSITE" id="PS50894">
    <property type="entry name" value="HPT"/>
    <property type="match status" value="1"/>
</dbReference>
<feature type="domain" description="CheW-like" evidence="14">
    <location>
        <begin position="578"/>
        <end position="710"/>
    </location>
</feature>
<protein>
    <recommendedName>
        <fullName evidence="3">Chemotaxis protein CheA</fullName>
        <ecNumber evidence="2">2.7.13.3</ecNumber>
    </recommendedName>
</protein>
<proteinExistence type="predicted"/>
<dbReference type="GO" id="GO:0005737">
    <property type="term" value="C:cytoplasm"/>
    <property type="evidence" value="ECO:0007669"/>
    <property type="project" value="InterPro"/>
</dbReference>
<keyword evidence="6" id="KW-0808">Transferase</keyword>
<feature type="modified residue" description="Phosphohistidine" evidence="12">
    <location>
        <position position="44"/>
    </location>
</feature>
<organism evidence="16 17">
    <name type="scientific">Gallionella capsiferriformans (strain ES-2)</name>
    <name type="common">Gallionella ferruginea capsiferriformans (strain ES-2)</name>
    <dbReference type="NCBI Taxonomy" id="395494"/>
    <lineage>
        <taxon>Bacteria</taxon>
        <taxon>Pseudomonadati</taxon>
        <taxon>Pseudomonadota</taxon>
        <taxon>Betaproteobacteria</taxon>
        <taxon>Nitrosomonadales</taxon>
        <taxon>Gallionellaceae</taxon>
        <taxon>Gallionella</taxon>
    </lineage>
</organism>
<dbReference type="PROSITE" id="PS50109">
    <property type="entry name" value="HIS_KIN"/>
    <property type="match status" value="1"/>
</dbReference>
<dbReference type="AlphaFoldDB" id="D9SHI2"/>
<dbReference type="InterPro" id="IPR036061">
    <property type="entry name" value="CheW-like_dom_sf"/>
</dbReference>
<sequence>MDEIQQAFVVEGRELLQMMEENLLQMEERGSDPEIINAIFRAAHTIKGGAGVIECQFVVEFTHVLENVLDEMRAGNIVADQTLVEVLLICADQLGALLNCIENECQPGEDVNLTSAALREKLQHYLSKPAGKGDVALTEADVQVSGGGQMETDNWHISLRFGPDVLRKGMDPASFLRYLMELGEIVHLTTLPDAMPNAEEMDAESCYLGFEISYKSEAEKSQIENVFSFVSDDCVVHIWPPHSKLADFISTIETLPEDTMRLGEILILCGALTQNELDIALNTQSDRVDDRSVQPKIGDLLVNQGVVTAEVVEAAAVKQGKVADKKTIESQLIRVQAAKLDQLIDLVGEMVIASAGANMQARKSGETALVESTSVISMLVEQIRDSALQLRMVQIGETFTRFQRVVRDTSRELGKDIELVISGSDAELDKSVVEKLGDPLMHLVRNALDHGVESPDVRLARGKPARGTLKLNAYHESGGIAIEIIDDGGGMNRDKILNKARERELITANQVLTDSEIFGLIFEPGFSTADKITNISGRGVGLDVVKRNITALRGTIEVESREGEGSTFRIRLPLTLAIIDGFLVGVGRASYVIPLGTVVECIELSEKDRADTLTRQYINLRGEVLPFVRLREQFEISDGGGKRENIVVVQYAGQKIGLVVDELMGEFQTVIKPLGTIFKHIKGIGGSTILGSGEVALILDVQSLVALATVQQNRIQAA</sequence>
<dbReference type="Pfam" id="PF02895">
    <property type="entry name" value="H-kinase_dim"/>
    <property type="match status" value="1"/>
</dbReference>
<feature type="domain" description="Histidine kinase" evidence="13">
    <location>
        <begin position="376"/>
        <end position="576"/>
    </location>
</feature>
<dbReference type="SMART" id="SM00260">
    <property type="entry name" value="CheW"/>
    <property type="match status" value="1"/>
</dbReference>
<keyword evidence="8 16" id="KW-0418">Kinase</keyword>
<keyword evidence="4" id="KW-0145">Chemotaxis</keyword>
<dbReference type="InterPro" id="IPR051315">
    <property type="entry name" value="Bact_Chemotaxis_CheA"/>
</dbReference>
<dbReference type="GO" id="GO:0006935">
    <property type="term" value="P:chemotaxis"/>
    <property type="evidence" value="ECO:0007669"/>
    <property type="project" value="UniProtKB-KW"/>
</dbReference>
<dbReference type="PROSITE" id="PS50851">
    <property type="entry name" value="CHEW"/>
    <property type="match status" value="1"/>
</dbReference>
<dbReference type="Pfam" id="PF01627">
    <property type="entry name" value="Hpt"/>
    <property type="match status" value="1"/>
</dbReference>
<dbReference type="eggNOG" id="COG2198">
    <property type="taxonomic scope" value="Bacteria"/>
</dbReference>
<dbReference type="RefSeq" id="WP_013293911.1">
    <property type="nucleotide sequence ID" value="NC_014394.1"/>
</dbReference>
<dbReference type="InterPro" id="IPR036097">
    <property type="entry name" value="HisK_dim/P_sf"/>
</dbReference>
<dbReference type="Gene3D" id="1.20.120.160">
    <property type="entry name" value="HPT domain"/>
    <property type="match status" value="1"/>
</dbReference>
<evidence type="ECO:0000256" key="11">
    <source>
        <dbReference type="ARBA" id="ARBA00035100"/>
    </source>
</evidence>
<dbReference type="CDD" id="cd00088">
    <property type="entry name" value="HPT"/>
    <property type="match status" value="1"/>
</dbReference>
<evidence type="ECO:0000256" key="12">
    <source>
        <dbReference type="PROSITE-ProRule" id="PRU00110"/>
    </source>
</evidence>
<keyword evidence="17" id="KW-1185">Reference proteome</keyword>
<accession>D9SHI2</accession>
<dbReference type="SUPFAM" id="SSF55874">
    <property type="entry name" value="ATPase domain of HSP90 chaperone/DNA topoisomerase II/histidine kinase"/>
    <property type="match status" value="1"/>
</dbReference>
<dbReference type="InterPro" id="IPR004105">
    <property type="entry name" value="CheA-like_dim"/>
</dbReference>